<accession>A0A8J2XJM5</accession>
<comment type="caution">
    <text evidence="2">The sequence shown here is derived from an EMBL/GenBank/DDBJ whole genome shotgun (WGS) entry which is preliminary data.</text>
</comment>
<evidence type="ECO:0008006" key="4">
    <source>
        <dbReference type="Google" id="ProtNLM"/>
    </source>
</evidence>
<organism evidence="2 3">
    <name type="scientific">Sediminivirga luteola</name>
    <dbReference type="NCBI Taxonomy" id="1774748"/>
    <lineage>
        <taxon>Bacteria</taxon>
        <taxon>Bacillati</taxon>
        <taxon>Actinomycetota</taxon>
        <taxon>Actinomycetes</taxon>
        <taxon>Micrococcales</taxon>
        <taxon>Brevibacteriaceae</taxon>
        <taxon>Sediminivirga</taxon>
    </lineage>
</organism>
<gene>
    <name evidence="2" type="ORF">GCM10011333_01950</name>
</gene>
<dbReference type="AlphaFoldDB" id="A0A8J2XJM5"/>
<feature type="region of interest" description="Disordered" evidence="1">
    <location>
        <begin position="1"/>
        <end position="32"/>
    </location>
</feature>
<reference evidence="2" key="2">
    <citation type="submission" date="2020-09" db="EMBL/GenBank/DDBJ databases">
        <authorList>
            <person name="Sun Q."/>
            <person name="Zhou Y."/>
        </authorList>
    </citation>
    <scope>NUCLEOTIDE SEQUENCE</scope>
    <source>
        <strain evidence="2">CGMCC 1.12785</strain>
    </source>
</reference>
<name>A0A8J2XJM5_9MICO</name>
<dbReference type="Proteomes" id="UP000616114">
    <property type="component" value="Unassembled WGS sequence"/>
</dbReference>
<evidence type="ECO:0000313" key="2">
    <source>
        <dbReference type="EMBL" id="GGA02931.1"/>
    </source>
</evidence>
<evidence type="ECO:0000313" key="3">
    <source>
        <dbReference type="Proteomes" id="UP000616114"/>
    </source>
</evidence>
<feature type="compositionally biased region" description="Basic and acidic residues" evidence="1">
    <location>
        <begin position="13"/>
        <end position="32"/>
    </location>
</feature>
<sequence length="304" mass="34044">MQVLPPGQWRPAAEAHRAAAEQRTAAHRERRARGEAHPVWDFLFTYYPFSPAKLAQWHPGAGVALLEAPEYADRKFYRTVATEHGPAVTLDEEAFLAARGTGLGFTLELLERTAARRAEFGCFGMHEWAMVYRTGPDDVRHSAAGLRLGHEGTDEVVESHRIKCSHFDAFRFFTPEAAPRNELSPSREGMRSMEQPGCLHAGMDLYKWAMKLSPAAPSSLVLDCFDLACDIRELDMRASPYDLRDWGFKPVPVETPEGKAEYVAAQRGFSERGQELRARLRQALAPLGRLSSERAAPSRPRART</sequence>
<evidence type="ECO:0000256" key="1">
    <source>
        <dbReference type="SAM" id="MobiDB-lite"/>
    </source>
</evidence>
<reference evidence="2" key="1">
    <citation type="journal article" date="2014" name="Int. J. Syst. Evol. Microbiol.">
        <title>Complete genome sequence of Corynebacterium casei LMG S-19264T (=DSM 44701T), isolated from a smear-ripened cheese.</title>
        <authorList>
            <consortium name="US DOE Joint Genome Institute (JGI-PGF)"/>
            <person name="Walter F."/>
            <person name="Albersmeier A."/>
            <person name="Kalinowski J."/>
            <person name="Ruckert C."/>
        </authorList>
    </citation>
    <scope>NUCLEOTIDE SEQUENCE</scope>
    <source>
        <strain evidence="2">CGMCC 1.12785</strain>
    </source>
</reference>
<proteinExistence type="predicted"/>
<dbReference type="RefSeq" id="WP_188549048.1">
    <property type="nucleotide sequence ID" value="NZ_BMFY01000001.1"/>
</dbReference>
<keyword evidence="3" id="KW-1185">Reference proteome</keyword>
<protein>
    <recommendedName>
        <fullName evidence="4">3-methyladenine DNA glycosylase</fullName>
    </recommendedName>
</protein>
<dbReference type="EMBL" id="BMFY01000001">
    <property type="protein sequence ID" value="GGA02931.1"/>
    <property type="molecule type" value="Genomic_DNA"/>
</dbReference>